<protein>
    <recommendedName>
        <fullName evidence="4">Pyrrolo-quinoline quinone repeat domain-containing protein</fullName>
    </recommendedName>
</protein>
<dbReference type="PANTHER" id="PTHR32303">
    <property type="entry name" value="QUINOPROTEIN ALCOHOL DEHYDROGENASE (CYTOCHROME C)"/>
    <property type="match status" value="1"/>
</dbReference>
<dbReference type="AlphaFoldDB" id="A0A382NW97"/>
<feature type="domain" description="Pyrrolo-quinoline quinone repeat" evidence="4">
    <location>
        <begin position="29"/>
        <end position="331"/>
    </location>
</feature>
<organism evidence="5">
    <name type="scientific">marine metagenome</name>
    <dbReference type="NCBI Taxonomy" id="408172"/>
    <lineage>
        <taxon>unclassified sequences</taxon>
        <taxon>metagenomes</taxon>
        <taxon>ecological metagenomes</taxon>
    </lineage>
</organism>
<feature type="non-terminal residue" evidence="5">
    <location>
        <position position="331"/>
    </location>
</feature>
<dbReference type="InterPro" id="IPR018391">
    <property type="entry name" value="PQQ_b-propeller_rpt"/>
</dbReference>
<dbReference type="Gene3D" id="2.140.10.10">
    <property type="entry name" value="Quinoprotein alcohol dehydrogenase-like superfamily"/>
    <property type="match status" value="1"/>
</dbReference>
<evidence type="ECO:0000259" key="4">
    <source>
        <dbReference type="Pfam" id="PF01011"/>
    </source>
</evidence>
<evidence type="ECO:0000256" key="2">
    <source>
        <dbReference type="ARBA" id="ARBA00008156"/>
    </source>
</evidence>
<evidence type="ECO:0000256" key="1">
    <source>
        <dbReference type="ARBA" id="ARBA00001931"/>
    </source>
</evidence>
<dbReference type="InterPro" id="IPR011047">
    <property type="entry name" value="Quinoprotein_ADH-like_sf"/>
</dbReference>
<keyword evidence="3" id="KW-0560">Oxidoreductase</keyword>
<comment type="cofactor">
    <cofactor evidence="1">
        <name>pyrroloquinoline quinone</name>
        <dbReference type="ChEBI" id="CHEBI:58442"/>
    </cofactor>
</comment>
<reference evidence="5" key="1">
    <citation type="submission" date="2018-05" db="EMBL/GenBank/DDBJ databases">
        <authorList>
            <person name="Lanie J.A."/>
            <person name="Ng W.-L."/>
            <person name="Kazmierczak K.M."/>
            <person name="Andrzejewski T.M."/>
            <person name="Davidsen T.M."/>
            <person name="Wayne K.J."/>
            <person name="Tettelin H."/>
            <person name="Glass J.I."/>
            <person name="Rusch D."/>
            <person name="Podicherti R."/>
            <person name="Tsui H.-C.T."/>
            <person name="Winkler M.E."/>
        </authorList>
    </citation>
    <scope>NUCLEOTIDE SEQUENCE</scope>
</reference>
<dbReference type="GO" id="GO:0008876">
    <property type="term" value="F:quinoprotein glucose dehydrogenase activity"/>
    <property type="evidence" value="ECO:0007669"/>
    <property type="project" value="TreeGrafter"/>
</dbReference>
<dbReference type="PANTHER" id="PTHR32303:SF4">
    <property type="entry name" value="QUINOPROTEIN GLUCOSE DEHYDROGENASE"/>
    <property type="match status" value="1"/>
</dbReference>
<name>A0A382NW97_9ZZZZ</name>
<gene>
    <name evidence="5" type="ORF">METZ01_LOCUS318253</name>
</gene>
<dbReference type="InterPro" id="IPR002372">
    <property type="entry name" value="PQQ_rpt_dom"/>
</dbReference>
<sequence length="331" mass="37134">MKRFIKPFLLISILNLFFFNLLSSDFDDWQFYGKGPGGGHYSKAEDITPENVHLLEQAWVYRSGDFHEGGSWHDGLGSSLQTSFQVTPLVVDDSLIFCTPYNRVISLDAETGEEEWSFDPKLEIEGKAVLHCRGVSSWKDSKKRDTEPCYHKIITATMDAELITIDGKTGKICEGFGVNGKVDLRKGLGSHDPSHYWSTSPPAIINDKIILGGSVIDNIKITVPGGVVRAYDIRTGELVWYWDPIPPNQEPIIDEVGTQLYQRGTTNVWSIISVDEELGLIYLPTGNTSPDYYGGLRNGLDYYSSSVIALNEKDGSVVWNFQTVHHDIWDY</sequence>
<dbReference type="SUPFAM" id="SSF50998">
    <property type="entry name" value="Quinoprotein alcohol dehydrogenase-like"/>
    <property type="match status" value="1"/>
</dbReference>
<dbReference type="EMBL" id="UINC01103202">
    <property type="protein sequence ID" value="SVC65399.1"/>
    <property type="molecule type" value="Genomic_DNA"/>
</dbReference>
<comment type="similarity">
    <text evidence="2">Belongs to the bacterial PQQ dehydrogenase family.</text>
</comment>
<evidence type="ECO:0000256" key="3">
    <source>
        <dbReference type="ARBA" id="ARBA00023002"/>
    </source>
</evidence>
<accession>A0A382NW97</accession>
<dbReference type="Pfam" id="PF01011">
    <property type="entry name" value="PQQ"/>
    <property type="match status" value="1"/>
</dbReference>
<evidence type="ECO:0000313" key="5">
    <source>
        <dbReference type="EMBL" id="SVC65399.1"/>
    </source>
</evidence>
<dbReference type="SMART" id="SM00564">
    <property type="entry name" value="PQQ"/>
    <property type="match status" value="3"/>
</dbReference>
<proteinExistence type="inferred from homology"/>